<keyword evidence="3" id="KW-1185">Reference proteome</keyword>
<dbReference type="Proteomes" id="UP001374535">
    <property type="component" value="Chromosome 1"/>
</dbReference>
<evidence type="ECO:0000313" key="2">
    <source>
        <dbReference type="EMBL" id="WVZ24141.1"/>
    </source>
</evidence>
<dbReference type="AlphaFoldDB" id="A0AAQ3PAI7"/>
<gene>
    <name evidence="2" type="ORF">V8G54_002685</name>
</gene>
<reference evidence="2 3" key="1">
    <citation type="journal article" date="2023" name="Life. Sci Alliance">
        <title>Evolutionary insights into 3D genome organization and epigenetic landscape of Vigna mungo.</title>
        <authorList>
            <person name="Junaid A."/>
            <person name="Singh B."/>
            <person name="Bhatia S."/>
        </authorList>
    </citation>
    <scope>NUCLEOTIDE SEQUENCE [LARGE SCALE GENOMIC DNA]</scope>
    <source>
        <strain evidence="2">Urdbean</strain>
    </source>
</reference>
<name>A0AAQ3PAI7_VIGMU</name>
<dbReference type="EMBL" id="CP144700">
    <property type="protein sequence ID" value="WVZ24141.1"/>
    <property type="molecule type" value="Genomic_DNA"/>
</dbReference>
<proteinExistence type="predicted"/>
<sequence length="353" mass="40092">MARILYRQSHISIFPKQLEHEVISNIRQRPWQPPHATQQRHRSSSSSHLAFTVNRSRVPVILFALKGNQKSSKGSLTLRNPIAIPSSSTTNHDSISINVISLCGHHPHCKCRRCFNVEIHRHLRVSTLKKRGRPFLLPWAREADVCTEKKSKVVNLKEKRPDHTWLDDSHEIRIFRTVAQLCGWIGLARLALETLLEKTRIEGTSIVNEELTRLALETLVEKIIMEGTYIVNKVNCVGGERVAEISYTSESKFSQKRTAERDLTRLALETLIEKIRMEGTFIVNESVTDYAESHSAQRTKGGALPIRKIRSAHQGWCTVRIFVVLSCNLRGLTHVVKVVGGPSVGVTWRPMAW</sequence>
<protein>
    <submittedName>
        <fullName evidence="2">Uncharacterized protein</fullName>
    </submittedName>
</protein>
<organism evidence="2 3">
    <name type="scientific">Vigna mungo</name>
    <name type="common">Black gram</name>
    <name type="synonym">Phaseolus mungo</name>
    <dbReference type="NCBI Taxonomy" id="3915"/>
    <lineage>
        <taxon>Eukaryota</taxon>
        <taxon>Viridiplantae</taxon>
        <taxon>Streptophyta</taxon>
        <taxon>Embryophyta</taxon>
        <taxon>Tracheophyta</taxon>
        <taxon>Spermatophyta</taxon>
        <taxon>Magnoliopsida</taxon>
        <taxon>eudicotyledons</taxon>
        <taxon>Gunneridae</taxon>
        <taxon>Pentapetalae</taxon>
        <taxon>rosids</taxon>
        <taxon>fabids</taxon>
        <taxon>Fabales</taxon>
        <taxon>Fabaceae</taxon>
        <taxon>Papilionoideae</taxon>
        <taxon>50 kb inversion clade</taxon>
        <taxon>NPAAA clade</taxon>
        <taxon>indigoferoid/millettioid clade</taxon>
        <taxon>Phaseoleae</taxon>
        <taxon>Vigna</taxon>
    </lineage>
</organism>
<feature type="region of interest" description="Disordered" evidence="1">
    <location>
        <begin position="30"/>
        <end position="49"/>
    </location>
</feature>
<evidence type="ECO:0000256" key="1">
    <source>
        <dbReference type="SAM" id="MobiDB-lite"/>
    </source>
</evidence>
<evidence type="ECO:0000313" key="3">
    <source>
        <dbReference type="Proteomes" id="UP001374535"/>
    </source>
</evidence>
<accession>A0AAQ3PAI7</accession>